<protein>
    <recommendedName>
        <fullName evidence="3">CUE domain-containing protein</fullName>
    </recommendedName>
</protein>
<organism evidence="1 2">
    <name type="scientific">Rickenella mellea</name>
    <dbReference type="NCBI Taxonomy" id="50990"/>
    <lineage>
        <taxon>Eukaryota</taxon>
        <taxon>Fungi</taxon>
        <taxon>Dikarya</taxon>
        <taxon>Basidiomycota</taxon>
        <taxon>Agaricomycotina</taxon>
        <taxon>Agaricomycetes</taxon>
        <taxon>Hymenochaetales</taxon>
        <taxon>Rickenellaceae</taxon>
        <taxon>Rickenella</taxon>
    </lineage>
</organism>
<proteinExistence type="predicted"/>
<dbReference type="OrthoDB" id="2624237at2759"/>
<feature type="non-terminal residue" evidence="1">
    <location>
        <position position="68"/>
    </location>
</feature>
<evidence type="ECO:0008006" key="3">
    <source>
        <dbReference type="Google" id="ProtNLM"/>
    </source>
</evidence>
<sequence>MSVDEDTETLIALLLSTLDPPFPDQSVLLDALANCNGDIKAAGATIRAVSFKRGQKRKRSNVNLKGWL</sequence>
<gene>
    <name evidence="1" type="ORF">BD410DRAFT_698896</name>
</gene>
<accession>A0A4Y7QAL1</accession>
<keyword evidence="2" id="KW-1185">Reference proteome</keyword>
<evidence type="ECO:0000313" key="1">
    <source>
        <dbReference type="EMBL" id="TDL24697.1"/>
    </source>
</evidence>
<dbReference type="AlphaFoldDB" id="A0A4Y7QAL1"/>
<dbReference type="Proteomes" id="UP000294933">
    <property type="component" value="Unassembled WGS sequence"/>
</dbReference>
<dbReference type="VEuPathDB" id="FungiDB:BD410DRAFT_698896"/>
<name>A0A4Y7QAL1_9AGAM</name>
<evidence type="ECO:0000313" key="2">
    <source>
        <dbReference type="Proteomes" id="UP000294933"/>
    </source>
</evidence>
<dbReference type="EMBL" id="ML170165">
    <property type="protein sequence ID" value="TDL24697.1"/>
    <property type="molecule type" value="Genomic_DNA"/>
</dbReference>
<reference evidence="1 2" key="1">
    <citation type="submission" date="2018-06" db="EMBL/GenBank/DDBJ databases">
        <title>A transcriptomic atlas of mushroom development highlights an independent origin of complex multicellularity.</title>
        <authorList>
            <consortium name="DOE Joint Genome Institute"/>
            <person name="Krizsan K."/>
            <person name="Almasi E."/>
            <person name="Merenyi Z."/>
            <person name="Sahu N."/>
            <person name="Viragh M."/>
            <person name="Koszo T."/>
            <person name="Mondo S."/>
            <person name="Kiss B."/>
            <person name="Balint B."/>
            <person name="Kues U."/>
            <person name="Barry K."/>
            <person name="Hegedus J.C."/>
            <person name="Henrissat B."/>
            <person name="Johnson J."/>
            <person name="Lipzen A."/>
            <person name="Ohm R."/>
            <person name="Nagy I."/>
            <person name="Pangilinan J."/>
            <person name="Yan J."/>
            <person name="Xiong Y."/>
            <person name="Grigoriev I.V."/>
            <person name="Hibbett D.S."/>
            <person name="Nagy L.G."/>
        </authorList>
    </citation>
    <scope>NUCLEOTIDE SEQUENCE [LARGE SCALE GENOMIC DNA]</scope>
    <source>
        <strain evidence="1 2">SZMC22713</strain>
    </source>
</reference>